<feature type="domain" description="Carboxymuconolactone decarboxylase-like" evidence="1">
    <location>
        <begin position="46"/>
        <end position="114"/>
    </location>
</feature>
<accession>A0ABM6RRX3</accession>
<organism evidence="2 3">
    <name type="scientific">Sulfobacillus thermotolerans</name>
    <dbReference type="NCBI Taxonomy" id="338644"/>
    <lineage>
        <taxon>Bacteria</taxon>
        <taxon>Bacillati</taxon>
        <taxon>Bacillota</taxon>
        <taxon>Clostridia</taxon>
        <taxon>Eubacteriales</taxon>
        <taxon>Clostridiales Family XVII. Incertae Sedis</taxon>
        <taxon>Sulfobacillus</taxon>
    </lineage>
</organism>
<evidence type="ECO:0000313" key="3">
    <source>
        <dbReference type="Proteomes" id="UP000325292"/>
    </source>
</evidence>
<dbReference type="InterPro" id="IPR029032">
    <property type="entry name" value="AhpD-like"/>
</dbReference>
<dbReference type="Gene3D" id="1.20.1290.10">
    <property type="entry name" value="AhpD-like"/>
    <property type="match status" value="1"/>
</dbReference>
<evidence type="ECO:0000259" key="1">
    <source>
        <dbReference type="Pfam" id="PF02627"/>
    </source>
</evidence>
<evidence type="ECO:0000313" key="2">
    <source>
        <dbReference type="EMBL" id="AUW94045.1"/>
    </source>
</evidence>
<reference evidence="2 3" key="1">
    <citation type="journal article" date="2019" name="Sci. Rep.">
        <title>Sulfobacillus thermotolerans: new insights into resistance and metabolic capacities of acidophilic chemolithotrophs.</title>
        <authorList>
            <person name="Panyushkina A.E."/>
            <person name="Babenko V.V."/>
            <person name="Nikitina A.S."/>
            <person name="Selezneva O.V."/>
            <person name="Tsaplina I.A."/>
            <person name="Letarova M.A."/>
            <person name="Kostryukova E.S."/>
            <person name="Letarov A.V."/>
        </authorList>
    </citation>
    <scope>NUCLEOTIDE SEQUENCE [LARGE SCALE GENOMIC DNA]</scope>
    <source>
        <strain evidence="2 3">Kr1</strain>
    </source>
</reference>
<gene>
    <name evidence="2" type="ORF">BXT84_08845</name>
</gene>
<proteinExistence type="predicted"/>
<dbReference type="EMBL" id="CP019454">
    <property type="protein sequence ID" value="AUW94045.1"/>
    <property type="molecule type" value="Genomic_DNA"/>
</dbReference>
<name>A0ABM6RRX3_9FIRM</name>
<dbReference type="SUPFAM" id="SSF69118">
    <property type="entry name" value="AhpD-like"/>
    <property type="match status" value="1"/>
</dbReference>
<dbReference type="InterPro" id="IPR003779">
    <property type="entry name" value="CMD-like"/>
</dbReference>
<dbReference type="Proteomes" id="UP000325292">
    <property type="component" value="Chromosome"/>
</dbReference>
<keyword evidence="3" id="KW-1185">Reference proteome</keyword>
<sequence>MNQEKKAKILEQIHQEEVKLGRPMKLRRYLAEINPNISEAQSTAAKLYREDSPLDEKTIAIINLAAALVTRVPMCIRNNMQAALKAGLTHEEVGAVMAHAQYIAGTAVYSASLEGLESILQPQNV</sequence>
<protein>
    <submittedName>
        <fullName evidence="2">Carboxymuconolactone decarboxylase</fullName>
    </submittedName>
</protein>
<dbReference type="Pfam" id="PF02627">
    <property type="entry name" value="CMD"/>
    <property type="match status" value="1"/>
</dbReference>